<feature type="region of interest" description="Disordered" evidence="2">
    <location>
        <begin position="194"/>
        <end position="230"/>
    </location>
</feature>
<feature type="region of interest" description="Disordered" evidence="2">
    <location>
        <begin position="742"/>
        <end position="787"/>
    </location>
</feature>
<feature type="compositionally biased region" description="Basic and acidic residues" evidence="2">
    <location>
        <begin position="742"/>
        <end position="757"/>
    </location>
</feature>
<gene>
    <name evidence="3" type="ORF">Tci_012627</name>
</gene>
<name>A0A6L2JV91_TANCI</name>
<feature type="region of interest" description="Disordered" evidence="2">
    <location>
        <begin position="427"/>
        <end position="463"/>
    </location>
</feature>
<dbReference type="EMBL" id="BKCJ010001331">
    <property type="protein sequence ID" value="GEU40649.1"/>
    <property type="molecule type" value="Genomic_DNA"/>
</dbReference>
<evidence type="ECO:0000256" key="1">
    <source>
        <dbReference type="SAM" id="Coils"/>
    </source>
</evidence>
<feature type="coiled-coil region" evidence="1">
    <location>
        <begin position="885"/>
        <end position="926"/>
    </location>
</feature>
<proteinExistence type="predicted"/>
<reference evidence="3" key="1">
    <citation type="journal article" date="2019" name="Sci. Rep.">
        <title>Draft genome of Tanacetum cinerariifolium, the natural source of mosquito coil.</title>
        <authorList>
            <person name="Yamashiro T."/>
            <person name="Shiraishi A."/>
            <person name="Satake H."/>
            <person name="Nakayama K."/>
        </authorList>
    </citation>
    <scope>NUCLEOTIDE SEQUENCE</scope>
</reference>
<keyword evidence="1" id="KW-0175">Coiled coil</keyword>
<protein>
    <submittedName>
        <fullName evidence="3">Uncharacterized protein</fullName>
    </submittedName>
</protein>
<feature type="compositionally biased region" description="Polar residues" evidence="2">
    <location>
        <begin position="427"/>
        <end position="442"/>
    </location>
</feature>
<accession>A0A6L2JV91</accession>
<evidence type="ECO:0000313" key="3">
    <source>
        <dbReference type="EMBL" id="GEU40649.1"/>
    </source>
</evidence>
<comment type="caution">
    <text evidence="3">The sequence shown here is derived from an EMBL/GenBank/DDBJ whole genome shotgun (WGS) entry which is preliminary data.</text>
</comment>
<sequence>MANENVPAHAPTRSNDQILPFAAWISVDIMQNTNFFRAFTASASVLAIYFQQFWDTLMFEAKTGAYHFQLDEDWFILDENLLRDALKILSLIKLVNLYHLLQSSSEKNLYKLSILFLLLRRIHSIHQRSGSPFNLAKNDLSLGNLKFVPKGEIDEVFGMQISKELITNNIRNAPYYNTYMEMVVKHNKKFTAEHGGKKYSASKADKLKKPVPSKQSKPAPATKPKVAQKNRQSLYLRSIQKGTHGQEPVGGVAIHEQVEDDIQQILVVEGKGKAIAADKQAAHSLLALHMPKRRSTMDQFIFQRQTRATEEASTGPSTQAQDDASTNIVRDTPSPADAKTGADTKISRKSPLKLIDEDEEAYGQAPVGGVAIREQVEEATQQLPMVEGKGKAIATDEQAAQSLLALHTSKMRSTMDPFIFQRQTRVTEEASTGPSTQLQDDASANIVHDTPSSADAETGADTDITTSTANTKVLYAEDVLGEEISYTMVLKEKIAELNEDQVGSDPGETPESRPPPEHKHRDKDQAGPNPGQSHEAPLGPNPEPMNADFIAAMYPKLHESLKHTTEEHVYLGNPLSLSGTLSSMKNLDDAFSFDDQFLNDKPTKEEPKKTTMETEAESMVIIPIHQASTSTPPLSTPIIDLSPLKLDQTTQALSSRIFTLELKYLPYKIDQIINEVVKKAVHVALQAPLRDRFRELLEADMKEILHQQMFESGSYKSLLEHVALYEAPDTFMEHANRDEFLVEKDKSRKRRCDDKDLPPPPPNSDPSKKKRHDSDASASKQPPAPYKDLEYLVTGSKERISDASISILKAAYYLDFGLKNSYRHYELKSDQAEEGPNYALMAFSSSSSNSGKSKLMVLGYKTSLESVEERLEFYKTNESIYLEDIKGLQVEIQIGEIAIRELRKELEMAQKEKDGIQLNVDKFEHASKNLNKLIECQIVENCKKGLGYENYNIVPPPYIGNFMPPTSDLYFTGLDEFVNKPVVENYKAKSSEENPKVVRKMKKPQLLKNGC</sequence>
<feature type="region of interest" description="Disordered" evidence="2">
    <location>
        <begin position="498"/>
        <end position="547"/>
    </location>
</feature>
<organism evidence="3">
    <name type="scientific">Tanacetum cinerariifolium</name>
    <name type="common">Dalmatian daisy</name>
    <name type="synonym">Chrysanthemum cinerariifolium</name>
    <dbReference type="NCBI Taxonomy" id="118510"/>
    <lineage>
        <taxon>Eukaryota</taxon>
        <taxon>Viridiplantae</taxon>
        <taxon>Streptophyta</taxon>
        <taxon>Embryophyta</taxon>
        <taxon>Tracheophyta</taxon>
        <taxon>Spermatophyta</taxon>
        <taxon>Magnoliopsida</taxon>
        <taxon>eudicotyledons</taxon>
        <taxon>Gunneridae</taxon>
        <taxon>Pentapetalae</taxon>
        <taxon>asterids</taxon>
        <taxon>campanulids</taxon>
        <taxon>Asterales</taxon>
        <taxon>Asteraceae</taxon>
        <taxon>Asteroideae</taxon>
        <taxon>Anthemideae</taxon>
        <taxon>Anthemidinae</taxon>
        <taxon>Tanacetum</taxon>
    </lineage>
</organism>
<feature type="compositionally biased region" description="Basic and acidic residues" evidence="2">
    <location>
        <begin position="510"/>
        <end position="525"/>
    </location>
</feature>
<evidence type="ECO:0000256" key="2">
    <source>
        <dbReference type="SAM" id="MobiDB-lite"/>
    </source>
</evidence>
<feature type="compositionally biased region" description="Polar residues" evidence="2">
    <location>
        <begin position="305"/>
        <end position="329"/>
    </location>
</feature>
<dbReference type="AlphaFoldDB" id="A0A6L2JV91"/>
<feature type="region of interest" description="Disordered" evidence="2">
    <location>
        <begin position="305"/>
        <end position="348"/>
    </location>
</feature>